<feature type="compositionally biased region" description="Low complexity" evidence="1">
    <location>
        <begin position="278"/>
        <end position="290"/>
    </location>
</feature>
<organism evidence="2 3">
    <name type="scientific">Dothistroma septosporum (strain NZE10 / CBS 128990)</name>
    <name type="common">Red band needle blight fungus</name>
    <name type="synonym">Mycosphaerella pini</name>
    <dbReference type="NCBI Taxonomy" id="675120"/>
    <lineage>
        <taxon>Eukaryota</taxon>
        <taxon>Fungi</taxon>
        <taxon>Dikarya</taxon>
        <taxon>Ascomycota</taxon>
        <taxon>Pezizomycotina</taxon>
        <taxon>Dothideomycetes</taxon>
        <taxon>Dothideomycetidae</taxon>
        <taxon>Mycosphaerellales</taxon>
        <taxon>Mycosphaerellaceae</taxon>
        <taxon>Dothistroma</taxon>
    </lineage>
</organism>
<protein>
    <submittedName>
        <fullName evidence="2">Uncharacterized protein</fullName>
    </submittedName>
</protein>
<dbReference type="Proteomes" id="UP000016933">
    <property type="component" value="Unassembled WGS sequence"/>
</dbReference>
<evidence type="ECO:0000313" key="2">
    <source>
        <dbReference type="EMBL" id="EME50268.1"/>
    </source>
</evidence>
<reference evidence="3" key="1">
    <citation type="journal article" date="2012" name="PLoS Genet.">
        <title>The genomes of the fungal plant pathogens Cladosporium fulvum and Dothistroma septosporum reveal adaptation to different hosts and lifestyles but also signatures of common ancestry.</title>
        <authorList>
            <person name="de Wit P.J.G.M."/>
            <person name="van der Burgt A."/>
            <person name="Oekmen B."/>
            <person name="Stergiopoulos I."/>
            <person name="Abd-Elsalam K.A."/>
            <person name="Aerts A.L."/>
            <person name="Bahkali A.H."/>
            <person name="Beenen H.G."/>
            <person name="Chettri P."/>
            <person name="Cox M.P."/>
            <person name="Datema E."/>
            <person name="de Vries R.P."/>
            <person name="Dhillon B."/>
            <person name="Ganley A.R."/>
            <person name="Griffiths S.A."/>
            <person name="Guo Y."/>
            <person name="Hamelin R.C."/>
            <person name="Henrissat B."/>
            <person name="Kabir M.S."/>
            <person name="Jashni M.K."/>
            <person name="Kema G."/>
            <person name="Klaubauf S."/>
            <person name="Lapidus A."/>
            <person name="Levasseur A."/>
            <person name="Lindquist E."/>
            <person name="Mehrabi R."/>
            <person name="Ohm R.A."/>
            <person name="Owen T.J."/>
            <person name="Salamov A."/>
            <person name="Schwelm A."/>
            <person name="Schijlen E."/>
            <person name="Sun H."/>
            <person name="van den Burg H.A."/>
            <person name="van Ham R.C.H.J."/>
            <person name="Zhang S."/>
            <person name="Goodwin S.B."/>
            <person name="Grigoriev I.V."/>
            <person name="Collemare J."/>
            <person name="Bradshaw R.E."/>
        </authorList>
    </citation>
    <scope>NUCLEOTIDE SEQUENCE [LARGE SCALE GENOMIC DNA]</scope>
    <source>
        <strain evidence="3">NZE10 / CBS 128990</strain>
    </source>
</reference>
<evidence type="ECO:0000256" key="1">
    <source>
        <dbReference type="SAM" id="MobiDB-lite"/>
    </source>
</evidence>
<dbReference type="OrthoDB" id="3641930at2759"/>
<keyword evidence="3" id="KW-1185">Reference proteome</keyword>
<gene>
    <name evidence="2" type="ORF">DOTSEDRAFT_77318</name>
</gene>
<sequence>MALNNTQSAAGSNTRAELEQMIRDGLDDIGNGYNSLEDRVHNTEVRTHSLFPRLNTLEAHMRSQDQHQMQTHDAIAQLSTAKELIKTLQTDTGDRNAKITRLSKSINDVNDRSKDSQAETNATLEKLMKRVKVLESKNQDSPDDDRTSPFTSAEDLADALLVRLQGGEQLTPETIGQLKAAMGSSGPLSAGHVASSARTRLPDAPSTDKEPAAQTQKPAAKRRRTAEDDAPTRSAKRVKDTIEKTVVKPPSSAPVKKSLSIPPYQQRSSPRGKKEPHASAPTSAASSFATDEQLDSSQPRRTTRGAKPTKRANYMTWLEVKAARSSSSSQK</sequence>
<dbReference type="AlphaFoldDB" id="N1Q4I4"/>
<dbReference type="EMBL" id="KB446535">
    <property type="protein sequence ID" value="EME50268.1"/>
    <property type="molecule type" value="Genomic_DNA"/>
</dbReference>
<accession>N1Q4I4</accession>
<dbReference type="OMA" id="NTLEAHM"/>
<name>N1Q4I4_DOTSN</name>
<feature type="compositionally biased region" description="Basic residues" evidence="1">
    <location>
        <begin position="301"/>
        <end position="310"/>
    </location>
</feature>
<feature type="compositionally biased region" description="Basic and acidic residues" evidence="1">
    <location>
        <begin position="225"/>
        <end position="246"/>
    </location>
</feature>
<proteinExistence type="predicted"/>
<evidence type="ECO:0000313" key="3">
    <source>
        <dbReference type="Proteomes" id="UP000016933"/>
    </source>
</evidence>
<dbReference type="eggNOG" id="ENOG502RAPV">
    <property type="taxonomic scope" value="Eukaryota"/>
</dbReference>
<feature type="region of interest" description="Disordered" evidence="1">
    <location>
        <begin position="181"/>
        <end position="331"/>
    </location>
</feature>
<reference evidence="2 3" key="2">
    <citation type="journal article" date="2012" name="PLoS Pathog.">
        <title>Diverse lifestyles and strategies of plant pathogenesis encoded in the genomes of eighteen Dothideomycetes fungi.</title>
        <authorList>
            <person name="Ohm R.A."/>
            <person name="Feau N."/>
            <person name="Henrissat B."/>
            <person name="Schoch C.L."/>
            <person name="Horwitz B.A."/>
            <person name="Barry K.W."/>
            <person name="Condon B.J."/>
            <person name="Copeland A.C."/>
            <person name="Dhillon B."/>
            <person name="Glaser F."/>
            <person name="Hesse C.N."/>
            <person name="Kosti I."/>
            <person name="LaButti K."/>
            <person name="Lindquist E.A."/>
            <person name="Lucas S."/>
            <person name="Salamov A.A."/>
            <person name="Bradshaw R.E."/>
            <person name="Ciuffetti L."/>
            <person name="Hamelin R.C."/>
            <person name="Kema G.H.J."/>
            <person name="Lawrence C."/>
            <person name="Scott J.A."/>
            <person name="Spatafora J.W."/>
            <person name="Turgeon B.G."/>
            <person name="de Wit P.J.G.M."/>
            <person name="Zhong S."/>
            <person name="Goodwin S.B."/>
            <person name="Grigoriev I.V."/>
        </authorList>
    </citation>
    <scope>NUCLEOTIDE SEQUENCE [LARGE SCALE GENOMIC DNA]</scope>
    <source>
        <strain evidence="3">NZE10 / CBS 128990</strain>
    </source>
</reference>
<dbReference type="HOGENOM" id="CLU_839442_0_0_1"/>